<dbReference type="GeneID" id="91105884"/>
<dbReference type="RefSeq" id="XP_066086935.1">
    <property type="nucleotide sequence ID" value="XM_066230838.1"/>
</dbReference>
<reference evidence="3 4" key="1">
    <citation type="submission" date="2024-01" db="EMBL/GenBank/DDBJ databases">
        <title>Comparative genomics of Cryptococcus and Kwoniella reveals pathogenesis evolution and contrasting modes of karyotype evolution via chromosome fusion or intercentromeric recombination.</title>
        <authorList>
            <person name="Coelho M.A."/>
            <person name="David-Palma M."/>
            <person name="Shea T."/>
            <person name="Bowers K."/>
            <person name="McGinley-Smith S."/>
            <person name="Mohammad A.W."/>
            <person name="Gnirke A."/>
            <person name="Yurkov A.M."/>
            <person name="Nowrousian M."/>
            <person name="Sun S."/>
            <person name="Cuomo C.A."/>
            <person name="Heitman J."/>
        </authorList>
    </citation>
    <scope>NUCLEOTIDE SEQUENCE [LARGE SCALE GENOMIC DNA]</scope>
    <source>
        <strain evidence="3 4">PYCC6329</strain>
    </source>
</reference>
<dbReference type="Proteomes" id="UP001358614">
    <property type="component" value="Chromosome 2"/>
</dbReference>
<keyword evidence="2" id="KW-0732">Signal</keyword>
<feature type="compositionally biased region" description="Polar residues" evidence="1">
    <location>
        <begin position="63"/>
        <end position="72"/>
    </location>
</feature>
<sequence>MQIYTLFAILPLIGTLAGAVALNPRNTPETSTSISTSTSESVPSTTTESSSYLTSVKSCKRPSGTTSQDAIPTTSSELYTSSYTSESASRSNARDHTDCGCSTTSPGEYSAPEETNGTIEDE</sequence>
<evidence type="ECO:0000313" key="3">
    <source>
        <dbReference type="EMBL" id="WWD08968.1"/>
    </source>
</evidence>
<organism evidence="3 4">
    <name type="scientific">Kwoniella europaea PYCC6329</name>
    <dbReference type="NCBI Taxonomy" id="1423913"/>
    <lineage>
        <taxon>Eukaryota</taxon>
        <taxon>Fungi</taxon>
        <taxon>Dikarya</taxon>
        <taxon>Basidiomycota</taxon>
        <taxon>Agaricomycotina</taxon>
        <taxon>Tremellomycetes</taxon>
        <taxon>Tremellales</taxon>
        <taxon>Cryptococcaceae</taxon>
        <taxon>Kwoniella</taxon>
    </lineage>
</organism>
<dbReference type="KEGG" id="ker:91105884"/>
<feature type="compositionally biased region" description="Low complexity" evidence="1">
    <location>
        <begin position="27"/>
        <end position="55"/>
    </location>
</feature>
<feature type="compositionally biased region" description="Polar residues" evidence="1">
    <location>
        <begin position="100"/>
        <end position="122"/>
    </location>
</feature>
<feature type="signal peptide" evidence="2">
    <location>
        <begin position="1"/>
        <end position="21"/>
    </location>
</feature>
<evidence type="ECO:0000313" key="4">
    <source>
        <dbReference type="Proteomes" id="UP001358614"/>
    </source>
</evidence>
<feature type="chain" id="PRO_5043746842" evidence="2">
    <location>
        <begin position="22"/>
        <end position="122"/>
    </location>
</feature>
<accession>A0AAX4KRT6</accession>
<gene>
    <name evidence="3" type="ORF">V865_007083</name>
</gene>
<keyword evidence="4" id="KW-1185">Reference proteome</keyword>
<dbReference type="AlphaFoldDB" id="A0AAX4KRT6"/>
<feature type="compositionally biased region" description="Low complexity" evidence="1">
    <location>
        <begin position="73"/>
        <end position="91"/>
    </location>
</feature>
<feature type="region of interest" description="Disordered" evidence="1">
    <location>
        <begin position="23"/>
        <end position="122"/>
    </location>
</feature>
<name>A0AAX4KRT6_9TREE</name>
<evidence type="ECO:0000256" key="1">
    <source>
        <dbReference type="SAM" id="MobiDB-lite"/>
    </source>
</evidence>
<protein>
    <submittedName>
        <fullName evidence="3">Uncharacterized protein</fullName>
    </submittedName>
</protein>
<proteinExistence type="predicted"/>
<dbReference type="EMBL" id="CP144090">
    <property type="protein sequence ID" value="WWD08968.1"/>
    <property type="molecule type" value="Genomic_DNA"/>
</dbReference>
<evidence type="ECO:0000256" key="2">
    <source>
        <dbReference type="SAM" id="SignalP"/>
    </source>
</evidence>